<evidence type="ECO:0000313" key="1">
    <source>
        <dbReference type="EMBL" id="KAI8530248.1"/>
    </source>
</evidence>
<gene>
    <name evidence="1" type="ORF">RHMOL_Rhmol11G0041600</name>
</gene>
<sequence>MLPLVNLISNAVDDCVHEFNPTLNIFSVDQPYMYVTAPSDDCFIMVLQTALPDDLREVDEIVNVGRVSPPTNHWDVDTVVDVAVGDKVWTVNSALVDGGLWDVPFVTNPGIPFEEAAAQDPAFWEGLVMEDLEKDLALGQGATAMVASVDKGKRKLGDVPVDLWDSDGMSSLWDVANVTMSGRVFQPVNLQDGSSSNPLAQRPNVPATQRNAPFTVLIIPSGAPEDDIIKKQLDQIPVAISIKGLICSSKEHCEKLSSILAHVKVPNNITPEAMIALILPLIFKPSVTFTERELPVEGVAHNRPLHIIVKCRGH</sequence>
<accession>A0ACC0LQ40</accession>
<reference evidence="1" key="1">
    <citation type="submission" date="2022-02" db="EMBL/GenBank/DDBJ databases">
        <title>Plant Genome Project.</title>
        <authorList>
            <person name="Zhang R.-G."/>
        </authorList>
    </citation>
    <scope>NUCLEOTIDE SEQUENCE</scope>
    <source>
        <strain evidence="1">AT1</strain>
    </source>
</reference>
<organism evidence="1 2">
    <name type="scientific">Rhododendron molle</name>
    <name type="common">Chinese azalea</name>
    <name type="synonym">Azalea mollis</name>
    <dbReference type="NCBI Taxonomy" id="49168"/>
    <lineage>
        <taxon>Eukaryota</taxon>
        <taxon>Viridiplantae</taxon>
        <taxon>Streptophyta</taxon>
        <taxon>Embryophyta</taxon>
        <taxon>Tracheophyta</taxon>
        <taxon>Spermatophyta</taxon>
        <taxon>Magnoliopsida</taxon>
        <taxon>eudicotyledons</taxon>
        <taxon>Gunneridae</taxon>
        <taxon>Pentapetalae</taxon>
        <taxon>asterids</taxon>
        <taxon>Ericales</taxon>
        <taxon>Ericaceae</taxon>
        <taxon>Ericoideae</taxon>
        <taxon>Rhodoreae</taxon>
        <taxon>Rhododendron</taxon>
    </lineage>
</organism>
<comment type="caution">
    <text evidence="1">The sequence shown here is derived from an EMBL/GenBank/DDBJ whole genome shotgun (WGS) entry which is preliminary data.</text>
</comment>
<dbReference type="EMBL" id="CM046398">
    <property type="protein sequence ID" value="KAI8530248.1"/>
    <property type="molecule type" value="Genomic_DNA"/>
</dbReference>
<evidence type="ECO:0000313" key="2">
    <source>
        <dbReference type="Proteomes" id="UP001062846"/>
    </source>
</evidence>
<protein>
    <submittedName>
        <fullName evidence="1">Uncharacterized protein</fullName>
    </submittedName>
</protein>
<proteinExistence type="predicted"/>
<keyword evidence="2" id="KW-1185">Reference proteome</keyword>
<name>A0ACC0LQ40_RHOML</name>
<dbReference type="Proteomes" id="UP001062846">
    <property type="component" value="Chromosome 11"/>
</dbReference>